<dbReference type="RefSeq" id="WP_121122524.1">
    <property type="nucleotide sequence ID" value="NZ_CP158959.1"/>
</dbReference>
<evidence type="ECO:0000256" key="1">
    <source>
        <dbReference type="SAM" id="SignalP"/>
    </source>
</evidence>
<evidence type="ECO:0000313" key="2">
    <source>
        <dbReference type="EMBL" id="RKO72485.1"/>
    </source>
</evidence>
<accession>A0A420W1M0</accession>
<sequence length="335" mass="39656">MNRKILRLLSLLMLICSMGNSLFAQKFYPRNFIHLYTDEGVQADKIVRLNENYLLPTGFQRVNDSLYIHPQTKERLSLSTRQQDNKNELLLTYNTAADLRVFRARLLDYEPKLEQIDANTYQATFNNPVVRYMIASDTAIDSKRLHTIKFLLIYDKGQKFPFSSDNYTFPATETYPLQHTTWYFQAKYERSPSNSEDNEMRIVFGKEKTAYKIDFVDDINFKLTYTDPKKKTHVYQGQYQNYKSDISFFNRQDGWSDKDKTGRALAMPGEQYMGKESFYEDPKKFAEAAGTARYFRFIFSNNYQSIYHPDLDLMELSKREAKEQEDILSMPRRER</sequence>
<feature type="signal peptide" evidence="1">
    <location>
        <begin position="1"/>
        <end position="24"/>
    </location>
</feature>
<protein>
    <submittedName>
        <fullName evidence="2">Uncharacterized protein</fullName>
    </submittedName>
</protein>
<name>A0A420W1M0_9SPHI</name>
<keyword evidence="3" id="KW-1185">Reference proteome</keyword>
<dbReference type="EMBL" id="RBWS01000005">
    <property type="protein sequence ID" value="RKO72485.1"/>
    <property type="molecule type" value="Genomic_DNA"/>
</dbReference>
<feature type="chain" id="PRO_5019376914" evidence="1">
    <location>
        <begin position="25"/>
        <end position="335"/>
    </location>
</feature>
<reference evidence="2 3" key="1">
    <citation type="submission" date="2018-10" db="EMBL/GenBank/DDBJ databases">
        <title>Sphingobacterium sp. M05W1-28.</title>
        <authorList>
            <person name="Cai H."/>
        </authorList>
    </citation>
    <scope>NUCLEOTIDE SEQUENCE [LARGE SCALE GENOMIC DNA]</scope>
    <source>
        <strain evidence="2 3">M05W1-28</strain>
    </source>
</reference>
<comment type="caution">
    <text evidence="2">The sequence shown here is derived from an EMBL/GenBank/DDBJ whole genome shotgun (WGS) entry which is preliminary data.</text>
</comment>
<evidence type="ECO:0000313" key="3">
    <source>
        <dbReference type="Proteomes" id="UP000282423"/>
    </source>
</evidence>
<organism evidence="2 3">
    <name type="scientific">Sphingobacterium puteale</name>
    <dbReference type="NCBI Taxonomy" id="2420510"/>
    <lineage>
        <taxon>Bacteria</taxon>
        <taxon>Pseudomonadati</taxon>
        <taxon>Bacteroidota</taxon>
        <taxon>Sphingobacteriia</taxon>
        <taxon>Sphingobacteriales</taxon>
        <taxon>Sphingobacteriaceae</taxon>
        <taxon>Sphingobacterium</taxon>
    </lineage>
</organism>
<dbReference type="Proteomes" id="UP000282423">
    <property type="component" value="Unassembled WGS sequence"/>
</dbReference>
<dbReference type="OrthoDB" id="697727at2"/>
<keyword evidence="1" id="KW-0732">Signal</keyword>
<gene>
    <name evidence="2" type="ORF">D7322_06740</name>
</gene>
<proteinExistence type="predicted"/>
<dbReference type="AlphaFoldDB" id="A0A420W1M0"/>